<reference evidence="3" key="1">
    <citation type="submission" date="2016-12" db="EMBL/GenBank/DDBJ databases">
        <title>Complete mitochondrial genome of the wood-decaying fungus Fomitopsis palustris.</title>
        <authorList>
            <person name="Tanaka Y."/>
            <person name="Suzuki T."/>
            <person name="Iigo M."/>
            <person name="Kurokura T."/>
            <person name="Toyama F."/>
            <person name="Dohra H."/>
            <person name="Konno N."/>
        </authorList>
    </citation>
    <scope>NUCLEOTIDE SEQUENCE</scope>
    <source>
        <strain evidence="3">FFPRI 0507</strain>
    </source>
</reference>
<geneLocation type="mitochondrion" evidence="3"/>
<organism evidence="3">
    <name type="scientific">Fomitopsis palustris</name>
    <dbReference type="NCBI Taxonomy" id="2870670"/>
    <lineage>
        <taxon>Eukaryota</taxon>
        <taxon>Fungi</taxon>
        <taxon>Dikarya</taxon>
        <taxon>Basidiomycota</taxon>
        <taxon>Agaricomycotina</taxon>
        <taxon>Agaricomycetes</taxon>
        <taxon>Polyporales</taxon>
        <taxon>Fomitopsis</taxon>
    </lineage>
</organism>
<dbReference type="SUPFAM" id="SSF55608">
    <property type="entry name" value="Homing endonucleases"/>
    <property type="match status" value="1"/>
</dbReference>
<dbReference type="Gene3D" id="3.10.28.10">
    <property type="entry name" value="Homing endonucleases"/>
    <property type="match status" value="1"/>
</dbReference>
<dbReference type="PANTHER" id="PTHR36181">
    <property type="entry name" value="INTRON-ENCODED ENDONUCLEASE AI3-RELATED"/>
    <property type="match status" value="1"/>
</dbReference>
<dbReference type="PANTHER" id="PTHR36181:SF6">
    <property type="entry name" value="INTRON-ENCODED LAGLIDADG ENDONUCLEASE FAMILY PROTEIN"/>
    <property type="match status" value="1"/>
</dbReference>
<dbReference type="InterPro" id="IPR027434">
    <property type="entry name" value="Homing_endonucl"/>
</dbReference>
<sequence>MRTPKIEALHRAIHWYNNYIINNKESKLPSTKSILSKINPLEIKPLDNSNIDSNAWLTGFTDADGNFSINIHLRSNKNLTRVQLFYRLEIRQSYHRSESEENKVSYYKIMSILSEYLAVNVFSRNRIIKDRHFYSYIVMAHNKNSKLKLIEYFNKYPLISSKYLDYLDWLHIFNLQQTHSLTTLYLEEAIKIRKNFNSTRTTYTWDHLNNCYLSKP</sequence>
<dbReference type="InterPro" id="IPR051289">
    <property type="entry name" value="LAGLIDADG_Endonuclease"/>
</dbReference>
<proteinExistence type="predicted"/>
<dbReference type="EMBL" id="AP017926">
    <property type="protein sequence ID" value="BAX08565.1"/>
    <property type="molecule type" value="Genomic_DNA"/>
</dbReference>
<protein>
    <recommendedName>
        <fullName evidence="2">Homing endonuclease LAGLIDADG domain-containing protein</fullName>
    </recommendedName>
</protein>
<dbReference type="InterPro" id="IPR004860">
    <property type="entry name" value="LAGLIDADG_dom"/>
</dbReference>
<name>A0A1V1FWV4_9APHY</name>
<evidence type="ECO:0000256" key="1">
    <source>
        <dbReference type="ARBA" id="ARBA00002670"/>
    </source>
</evidence>
<feature type="domain" description="Homing endonuclease LAGLIDADG" evidence="2">
    <location>
        <begin position="57"/>
        <end position="172"/>
    </location>
</feature>
<evidence type="ECO:0000259" key="2">
    <source>
        <dbReference type="Pfam" id="PF00961"/>
    </source>
</evidence>
<dbReference type="GO" id="GO:0004519">
    <property type="term" value="F:endonuclease activity"/>
    <property type="evidence" value="ECO:0007669"/>
    <property type="project" value="InterPro"/>
</dbReference>
<comment type="function">
    <text evidence="1">Mitochondrial DNA endonuclease involved in intron homing.</text>
</comment>
<dbReference type="GO" id="GO:0005739">
    <property type="term" value="C:mitochondrion"/>
    <property type="evidence" value="ECO:0007669"/>
    <property type="project" value="UniProtKB-ARBA"/>
</dbReference>
<dbReference type="RefSeq" id="YP_009355770.1">
    <property type="nucleotide sequence ID" value="NC_034349.1"/>
</dbReference>
<dbReference type="AlphaFoldDB" id="A0A1V1FWV4"/>
<dbReference type="Pfam" id="PF00961">
    <property type="entry name" value="LAGLIDADG_1"/>
    <property type="match status" value="1"/>
</dbReference>
<accession>A0A1V1FWV4</accession>
<keyword evidence="3" id="KW-0496">Mitochondrion</keyword>
<dbReference type="GeneID" id="32232909"/>
<evidence type="ECO:0000313" key="3">
    <source>
        <dbReference type="EMBL" id="BAX08565.1"/>
    </source>
</evidence>
<gene>
    <name evidence="3" type="primary">orf216</name>
</gene>